<evidence type="ECO:0000313" key="14">
    <source>
        <dbReference type="Proteomes" id="UP000515156"/>
    </source>
</evidence>
<evidence type="ECO:0000256" key="7">
    <source>
        <dbReference type="ARBA" id="ARBA00023034"/>
    </source>
</evidence>
<dbReference type="SUPFAM" id="SSF52540">
    <property type="entry name" value="P-loop containing nucleoside triphosphate hydrolases"/>
    <property type="match status" value="1"/>
</dbReference>
<dbReference type="GeneID" id="115464968"/>
<protein>
    <recommendedName>
        <fullName evidence="11">Sulfotransferase</fullName>
        <ecNumber evidence="11">2.8.2.-</ecNumber>
    </recommendedName>
</protein>
<proteinExistence type="inferred from homology"/>
<evidence type="ECO:0000256" key="2">
    <source>
        <dbReference type="ARBA" id="ARBA00005530"/>
    </source>
</evidence>
<evidence type="ECO:0000256" key="10">
    <source>
        <dbReference type="ARBA" id="ARBA00023277"/>
    </source>
</evidence>
<dbReference type="InterPro" id="IPR000863">
    <property type="entry name" value="Sulfotransferase_dom"/>
</dbReference>
<dbReference type="PANTHER" id="PTHR10704:SF4">
    <property type="entry name" value="CARBOHYDRATE SULFOTRANSFERASE 6"/>
    <property type="match status" value="1"/>
</dbReference>
<feature type="transmembrane region" description="Helical" evidence="12">
    <location>
        <begin position="21"/>
        <end position="44"/>
    </location>
</feature>
<dbReference type="GO" id="GO:0000139">
    <property type="term" value="C:Golgi membrane"/>
    <property type="evidence" value="ECO:0007669"/>
    <property type="project" value="UniProtKB-SubCell"/>
</dbReference>
<sequence>MLLQPIHPSWKKIPGGMFRRLPVFRLRLCLLSVTVLLTVSYLTWKPCRLPEKDHNRRATKTHLLILSSWRSGSSFLGQLFNQNPEVFYLLEPTRAVWFTMPKMNPYQLHPPLRDLVRSIFSCNMSAFLPYMPRAQFISELFGWHESRALCSPPACGAQQRSDIIDRPKCNRSCPKNPFEKMEEACRSYSHVVVKEVRFLDLEVLYPLLSDPSLNLKIIHLVRDPRAILSSRQYFLELETDDAIISRGHSSMTNSTPVMQVICKGQVQIYHTASQNPPPFLKDRYRLIRFEDFVKDPLANIKSLYEYVGLNMSSNLESWVHNITHGTIPKKKSFMHFTGNSKEIAQHWRQKLNFQKVKEVQKLCRQEMHMFGYQLIRSPAELKDMSLDLTLHKKKNLVC</sequence>
<feature type="domain" description="Sulfotransferase" evidence="13">
    <location>
        <begin position="61"/>
        <end position="370"/>
    </location>
</feature>
<evidence type="ECO:0000256" key="4">
    <source>
        <dbReference type="ARBA" id="ARBA00022692"/>
    </source>
</evidence>
<dbReference type="InterPro" id="IPR027417">
    <property type="entry name" value="P-loop_NTPase"/>
</dbReference>
<keyword evidence="3 11" id="KW-0808">Transferase</keyword>
<reference evidence="15" key="1">
    <citation type="submission" date="2025-08" db="UniProtKB">
        <authorList>
            <consortium name="RefSeq"/>
        </authorList>
    </citation>
    <scope>IDENTIFICATION</scope>
</reference>
<keyword evidence="5" id="KW-0735">Signal-anchor</keyword>
<dbReference type="AlphaFoldDB" id="A0A6P7XKP0"/>
<comment type="similarity">
    <text evidence="2">Belongs to the sulfotransferase 1 family. Gal/GlcNAc/GalNAc subfamily.</text>
</comment>
<dbReference type="OrthoDB" id="6138663at2759"/>
<evidence type="ECO:0000256" key="3">
    <source>
        <dbReference type="ARBA" id="ARBA00022679"/>
    </source>
</evidence>
<keyword evidence="14" id="KW-1185">Reference proteome</keyword>
<evidence type="ECO:0000256" key="12">
    <source>
        <dbReference type="SAM" id="Phobius"/>
    </source>
</evidence>
<comment type="subcellular location">
    <subcellularLocation>
        <location evidence="1">Golgi apparatus membrane</location>
        <topology evidence="1">Single-pass type II membrane protein</topology>
    </subcellularLocation>
</comment>
<dbReference type="GO" id="GO:0001517">
    <property type="term" value="F:N-acetylglucosamine 6-O-sulfotransferase activity"/>
    <property type="evidence" value="ECO:0007669"/>
    <property type="project" value="UniProtKB-ARBA"/>
</dbReference>
<dbReference type="EC" id="2.8.2.-" evidence="11"/>
<keyword evidence="6 12" id="KW-1133">Transmembrane helix</keyword>
<keyword evidence="7" id="KW-0333">Golgi apparatus</keyword>
<gene>
    <name evidence="15" type="primary">LOC115464968</name>
</gene>
<keyword evidence="4 12" id="KW-0812">Transmembrane</keyword>
<evidence type="ECO:0000256" key="11">
    <source>
        <dbReference type="RuleBase" id="RU361155"/>
    </source>
</evidence>
<dbReference type="GO" id="GO:0006044">
    <property type="term" value="P:N-acetylglucosamine metabolic process"/>
    <property type="evidence" value="ECO:0007669"/>
    <property type="project" value="TreeGrafter"/>
</dbReference>
<keyword evidence="9" id="KW-0325">Glycoprotein</keyword>
<dbReference type="FunFam" id="3.40.50.300:FF:000703">
    <property type="entry name" value="Sulfotransferase"/>
    <property type="match status" value="1"/>
</dbReference>
<dbReference type="GO" id="GO:0006790">
    <property type="term" value="P:sulfur compound metabolic process"/>
    <property type="evidence" value="ECO:0007669"/>
    <property type="project" value="TreeGrafter"/>
</dbReference>
<evidence type="ECO:0000259" key="13">
    <source>
        <dbReference type="Pfam" id="PF00685"/>
    </source>
</evidence>
<dbReference type="Gene3D" id="3.40.50.300">
    <property type="entry name" value="P-loop containing nucleotide triphosphate hydrolases"/>
    <property type="match status" value="1"/>
</dbReference>
<evidence type="ECO:0000256" key="8">
    <source>
        <dbReference type="ARBA" id="ARBA00023136"/>
    </source>
</evidence>
<dbReference type="InParanoid" id="A0A6P7XKP0"/>
<name>A0A6P7XKP0_9AMPH</name>
<dbReference type="InterPro" id="IPR051135">
    <property type="entry name" value="Gal/GlcNAc/GalNAc_ST"/>
</dbReference>
<evidence type="ECO:0000256" key="5">
    <source>
        <dbReference type="ARBA" id="ARBA00022968"/>
    </source>
</evidence>
<evidence type="ECO:0000256" key="1">
    <source>
        <dbReference type="ARBA" id="ARBA00004323"/>
    </source>
</evidence>
<dbReference type="PANTHER" id="PTHR10704">
    <property type="entry name" value="CARBOHYDRATE SULFOTRANSFERASE"/>
    <property type="match status" value="1"/>
</dbReference>
<accession>A0A6P7XKP0</accession>
<evidence type="ECO:0000256" key="9">
    <source>
        <dbReference type="ARBA" id="ARBA00023180"/>
    </source>
</evidence>
<evidence type="ECO:0000256" key="6">
    <source>
        <dbReference type="ARBA" id="ARBA00022989"/>
    </source>
</evidence>
<evidence type="ECO:0000313" key="15">
    <source>
        <dbReference type="RefSeq" id="XP_030051220.1"/>
    </source>
</evidence>
<dbReference type="Proteomes" id="UP000515156">
    <property type="component" value="Chromosome 3"/>
</dbReference>
<dbReference type="Pfam" id="PF00685">
    <property type="entry name" value="Sulfotransfer_1"/>
    <property type="match status" value="1"/>
</dbReference>
<dbReference type="KEGG" id="muo:115464968"/>
<dbReference type="RefSeq" id="XP_030051220.1">
    <property type="nucleotide sequence ID" value="XM_030195360.1"/>
</dbReference>
<organism evidence="14 15">
    <name type="scientific">Microcaecilia unicolor</name>
    <dbReference type="NCBI Taxonomy" id="1415580"/>
    <lineage>
        <taxon>Eukaryota</taxon>
        <taxon>Metazoa</taxon>
        <taxon>Chordata</taxon>
        <taxon>Craniata</taxon>
        <taxon>Vertebrata</taxon>
        <taxon>Euteleostomi</taxon>
        <taxon>Amphibia</taxon>
        <taxon>Gymnophiona</taxon>
        <taxon>Siphonopidae</taxon>
        <taxon>Microcaecilia</taxon>
    </lineage>
</organism>
<dbReference type="GO" id="GO:0018146">
    <property type="term" value="P:keratan sulfate proteoglycan biosynthetic process"/>
    <property type="evidence" value="ECO:0007669"/>
    <property type="project" value="TreeGrafter"/>
</dbReference>
<keyword evidence="8 12" id="KW-0472">Membrane</keyword>
<keyword evidence="10" id="KW-0119">Carbohydrate metabolism</keyword>